<dbReference type="Proteomes" id="UP001283361">
    <property type="component" value="Unassembled WGS sequence"/>
</dbReference>
<proteinExistence type="predicted"/>
<keyword evidence="2" id="KW-1185">Reference proteome</keyword>
<accession>A0AAE1CKL9</accession>
<organism evidence="1 2">
    <name type="scientific">Elysia crispata</name>
    <name type="common">lettuce slug</name>
    <dbReference type="NCBI Taxonomy" id="231223"/>
    <lineage>
        <taxon>Eukaryota</taxon>
        <taxon>Metazoa</taxon>
        <taxon>Spiralia</taxon>
        <taxon>Lophotrochozoa</taxon>
        <taxon>Mollusca</taxon>
        <taxon>Gastropoda</taxon>
        <taxon>Heterobranchia</taxon>
        <taxon>Euthyneura</taxon>
        <taxon>Panpulmonata</taxon>
        <taxon>Sacoglossa</taxon>
        <taxon>Placobranchoidea</taxon>
        <taxon>Plakobranchidae</taxon>
        <taxon>Elysia</taxon>
    </lineage>
</organism>
<dbReference type="EMBL" id="JAWDGP010007852">
    <property type="protein sequence ID" value="KAK3702590.1"/>
    <property type="molecule type" value="Genomic_DNA"/>
</dbReference>
<comment type="caution">
    <text evidence="1">The sequence shown here is derived from an EMBL/GenBank/DDBJ whole genome shotgun (WGS) entry which is preliminary data.</text>
</comment>
<name>A0AAE1CKL9_9GAST</name>
<gene>
    <name evidence="1" type="ORF">RRG08_042580</name>
</gene>
<evidence type="ECO:0000313" key="1">
    <source>
        <dbReference type="EMBL" id="KAK3702590.1"/>
    </source>
</evidence>
<protein>
    <submittedName>
        <fullName evidence="1">Uncharacterized protein</fullName>
    </submittedName>
</protein>
<dbReference type="AlphaFoldDB" id="A0AAE1CKL9"/>
<sequence length="108" mass="11943">MLINLSRFCSSGGPEVKPIKIVSFLWRPSPGIEEPIRKRAGIVVFPDFSGVILVTSSEVPQECLEVALLWATQLTVSALLDYRRRQITHTQLSRAFTGTSGNFTTGCF</sequence>
<evidence type="ECO:0000313" key="2">
    <source>
        <dbReference type="Proteomes" id="UP001283361"/>
    </source>
</evidence>
<reference evidence="1" key="1">
    <citation type="journal article" date="2023" name="G3 (Bethesda)">
        <title>A reference genome for the long-term kleptoplast-retaining sea slug Elysia crispata morphotype clarki.</title>
        <authorList>
            <person name="Eastman K.E."/>
            <person name="Pendleton A.L."/>
            <person name="Shaikh M.A."/>
            <person name="Suttiyut T."/>
            <person name="Ogas R."/>
            <person name="Tomko P."/>
            <person name="Gavelis G."/>
            <person name="Widhalm J.R."/>
            <person name="Wisecaver J.H."/>
        </authorList>
    </citation>
    <scope>NUCLEOTIDE SEQUENCE</scope>
    <source>
        <strain evidence="1">ECLA1</strain>
    </source>
</reference>